<sequence>MSIFSLTSLSQTTQSTKMTSTKLQFHKGQIISGKVLFIDSQNNALVQVQNQELLAKLEVPIDTARNYFFQVQGTEDKVILKVLENVTNIDSLLNVLQVPNNKKMNHFMQSMLNSQLPINKEIVQKATNWIQLTNDPQKVIQTMKQIHSANLPFSNEVFQSLFHFHHGSSLTNLLNQFQQQLKSHPDIELNQQLQLLMGNSTINDAIQTVNWKNGESVQKVLQSIMNAIGFNAEAQLATGKLPVELPLKLQLMNLLQANPQLPSSLKSIAEQLIFKITGSQLQTVNQDSFFQCTIAIPIPLPEEMIDAQFQFRGKKDKNGQLDKDFCQIVFDLAMPNIGKLITFMNVQNRIITLNIKSNYAGLEEISKDLISSLKNVLEKNDYVLSTVKFEKLTSDSMKKDMNKTLPTYNMIGNLDVKI</sequence>
<organism evidence="1 2">
    <name type="scientific">Pallidibacillus pasinlerensis</name>
    <dbReference type="NCBI Taxonomy" id="2703818"/>
    <lineage>
        <taxon>Bacteria</taxon>
        <taxon>Bacillati</taxon>
        <taxon>Bacillota</taxon>
        <taxon>Bacilli</taxon>
        <taxon>Bacillales</taxon>
        <taxon>Bacillaceae</taxon>
        <taxon>Pallidibacillus</taxon>
    </lineage>
</organism>
<accession>A0ABX0A098</accession>
<evidence type="ECO:0000313" key="2">
    <source>
        <dbReference type="Proteomes" id="UP000743899"/>
    </source>
</evidence>
<gene>
    <name evidence="1" type="ORF">GW534_00535</name>
</gene>
<evidence type="ECO:0008006" key="3">
    <source>
        <dbReference type="Google" id="ProtNLM"/>
    </source>
</evidence>
<evidence type="ECO:0000313" key="1">
    <source>
        <dbReference type="EMBL" id="NCU16262.1"/>
    </source>
</evidence>
<dbReference type="RefSeq" id="WP_210253463.1">
    <property type="nucleotide sequence ID" value="NZ_JAACYS010000001.1"/>
</dbReference>
<proteinExistence type="predicted"/>
<reference evidence="1 2" key="1">
    <citation type="submission" date="2020-01" db="EMBL/GenBank/DDBJ databases">
        <title>A novel Bacillus sp. from Pasinler.</title>
        <authorList>
            <person name="Adiguzel A."/>
            <person name="Ay H."/>
            <person name="Baltaci M.O."/>
        </authorList>
    </citation>
    <scope>NUCLEOTIDE SEQUENCE [LARGE SCALE GENOMIC DNA]</scope>
    <source>
        <strain evidence="1 2">P1</strain>
    </source>
</reference>
<protein>
    <recommendedName>
        <fullName evidence="3">Flagellar hook-length control protein-like C-terminal domain-containing protein</fullName>
    </recommendedName>
</protein>
<name>A0ABX0A098_9BACI</name>
<dbReference type="Proteomes" id="UP000743899">
    <property type="component" value="Unassembled WGS sequence"/>
</dbReference>
<keyword evidence="2" id="KW-1185">Reference proteome</keyword>
<dbReference type="EMBL" id="JAACYS010000001">
    <property type="protein sequence ID" value="NCU16262.1"/>
    <property type="molecule type" value="Genomic_DNA"/>
</dbReference>
<comment type="caution">
    <text evidence="1">The sequence shown here is derived from an EMBL/GenBank/DDBJ whole genome shotgun (WGS) entry which is preliminary data.</text>
</comment>